<dbReference type="Proteomes" id="UP000183994">
    <property type="component" value="Unassembled WGS sequence"/>
</dbReference>
<dbReference type="InterPro" id="IPR002155">
    <property type="entry name" value="Thiolase"/>
</dbReference>
<dbReference type="Pfam" id="PF22691">
    <property type="entry name" value="Thiolase_C_1"/>
    <property type="match status" value="1"/>
</dbReference>
<name>A0A1M6EMA0_9BACT</name>
<dbReference type="PANTHER" id="PTHR42870">
    <property type="entry name" value="ACETYL-COA C-ACETYLTRANSFERASE"/>
    <property type="match status" value="1"/>
</dbReference>
<keyword evidence="2" id="KW-0808">Transferase</keyword>
<dbReference type="EMBL" id="FQZU01000002">
    <property type="protein sequence ID" value="SHI86408.1"/>
    <property type="molecule type" value="Genomic_DNA"/>
</dbReference>
<dbReference type="PIRSF" id="PIRSF000429">
    <property type="entry name" value="Ac-CoA_Ac_transf"/>
    <property type="match status" value="1"/>
</dbReference>
<proteinExistence type="predicted"/>
<protein>
    <submittedName>
        <fullName evidence="2">Acetyl-CoA C-acetyltransferase</fullName>
    </submittedName>
</protein>
<dbReference type="InterPro" id="IPR055140">
    <property type="entry name" value="Thiolase_C_2"/>
</dbReference>
<dbReference type="CDD" id="cd00829">
    <property type="entry name" value="SCP-x_thiolase"/>
    <property type="match status" value="1"/>
</dbReference>
<dbReference type="InterPro" id="IPR016039">
    <property type="entry name" value="Thiolase-like"/>
</dbReference>
<dbReference type="STRING" id="1121393.SAMN02745216_00687"/>
<dbReference type="GO" id="GO:0003988">
    <property type="term" value="F:acetyl-CoA C-acyltransferase activity"/>
    <property type="evidence" value="ECO:0007669"/>
    <property type="project" value="UniProtKB-ARBA"/>
</dbReference>
<sequence length="395" mass="42319">MSKSGIAIIGIGEVPTRIMPERTPWDILYDTCMDAVNDSGLDKNDIQGVITTSPQAQPRLTSELAFGKLPEELGLEGCRDCCIVNAGGAGTSNCLRLAGQYIESGVADAVLVNHVTVHSTISVPELIAFFGQAGVDLQWEYPFGTTYNIVMGLMANRFMHESGCSPLEMASVVTALRSWATLDPNSIFYGKPVPTPEMVLESSIINTPLHKRESNVLADGGCAMVVVSAERAKKLGKPAAYKLGESARYFSGTTVVRDSDKVTNGFKVTAKEAMAQAGIQKQDVSIWNCYLAYPLAHPIMAEALEVAPEGKGGQCFLEGRMSFGGDIPWSTIGDAPGRGHTGSGVSSAMYVETARQLMGKAGERQVKDCRYVYQNTAGGSGFNNIVTIWGREPNE</sequence>
<evidence type="ECO:0000313" key="3">
    <source>
        <dbReference type="Proteomes" id="UP000183994"/>
    </source>
</evidence>
<dbReference type="PANTHER" id="PTHR42870:SF1">
    <property type="entry name" value="NON-SPECIFIC LIPID-TRANSFER PROTEIN-LIKE 2"/>
    <property type="match status" value="1"/>
</dbReference>
<gene>
    <name evidence="2" type="ORF">SAMN02745216_00687</name>
</gene>
<dbReference type="SUPFAM" id="SSF53901">
    <property type="entry name" value="Thiolase-like"/>
    <property type="match status" value="1"/>
</dbReference>
<feature type="domain" description="Thiolase C-terminal" evidence="1">
    <location>
        <begin position="254"/>
        <end position="391"/>
    </location>
</feature>
<reference evidence="3" key="1">
    <citation type="submission" date="2016-11" db="EMBL/GenBank/DDBJ databases">
        <authorList>
            <person name="Varghese N."/>
            <person name="Submissions S."/>
        </authorList>
    </citation>
    <scope>NUCLEOTIDE SEQUENCE [LARGE SCALE GENOMIC DNA]</scope>
    <source>
        <strain evidence="3">DSM 16219</strain>
    </source>
</reference>
<evidence type="ECO:0000259" key="1">
    <source>
        <dbReference type="Pfam" id="PF22691"/>
    </source>
</evidence>
<dbReference type="Gene3D" id="3.40.47.10">
    <property type="match status" value="1"/>
</dbReference>
<dbReference type="AlphaFoldDB" id="A0A1M6EMA0"/>
<dbReference type="RefSeq" id="WP_073472852.1">
    <property type="nucleotide sequence ID" value="NZ_FQZU01000002.1"/>
</dbReference>
<keyword evidence="3" id="KW-1185">Reference proteome</keyword>
<organism evidence="2 3">
    <name type="scientific">Desulfatibacillum alkenivorans DSM 16219</name>
    <dbReference type="NCBI Taxonomy" id="1121393"/>
    <lineage>
        <taxon>Bacteria</taxon>
        <taxon>Pseudomonadati</taxon>
        <taxon>Thermodesulfobacteriota</taxon>
        <taxon>Desulfobacteria</taxon>
        <taxon>Desulfobacterales</taxon>
        <taxon>Desulfatibacillaceae</taxon>
        <taxon>Desulfatibacillum</taxon>
    </lineage>
</organism>
<accession>A0A1M6EMA0</accession>
<evidence type="ECO:0000313" key="2">
    <source>
        <dbReference type="EMBL" id="SHI86408.1"/>
    </source>
</evidence>
<dbReference type="OrthoDB" id="9790314at2"/>